<feature type="region of interest" description="Disordered" evidence="1">
    <location>
        <begin position="46"/>
        <end position="91"/>
    </location>
</feature>
<protein>
    <submittedName>
        <fullName evidence="2">Uncharacterized protein</fullName>
    </submittedName>
</protein>
<feature type="compositionally biased region" description="Basic and acidic residues" evidence="1">
    <location>
        <begin position="46"/>
        <end position="60"/>
    </location>
</feature>
<feature type="compositionally biased region" description="Basic residues" evidence="1">
    <location>
        <begin position="131"/>
        <end position="152"/>
    </location>
</feature>
<gene>
    <name evidence="2" type="ORF">AVDCRST_MAG57-3452</name>
</gene>
<sequence length="152" mass="16196">DLAAWPAGGGAGVGAGGVRLHRTRRVRAADLHRRRVLRGAAWRLRLDRGGPRGRPGDRHCTGSGHRPGAGVAGGRAGGGGPVRRRHRPAARVRAGGCGLRIGGRVPAGAHAGGGVFRLRHGDRPHPAAAGVRRRQHRHRSVRRRARPLRRRL</sequence>
<dbReference type="AlphaFoldDB" id="A0A6J4JC47"/>
<reference evidence="2" key="1">
    <citation type="submission" date="2020-02" db="EMBL/GenBank/DDBJ databases">
        <authorList>
            <person name="Meier V. D."/>
        </authorList>
    </citation>
    <scope>NUCLEOTIDE SEQUENCE</scope>
    <source>
        <strain evidence="2">AVDCRST_MAG57</strain>
    </source>
</reference>
<dbReference type="EMBL" id="CADCTI010000283">
    <property type="protein sequence ID" value="CAA9276307.1"/>
    <property type="molecule type" value="Genomic_DNA"/>
</dbReference>
<organism evidence="2">
    <name type="scientific">uncultured Blastococcus sp</name>
    <dbReference type="NCBI Taxonomy" id="217144"/>
    <lineage>
        <taxon>Bacteria</taxon>
        <taxon>Bacillati</taxon>
        <taxon>Actinomycetota</taxon>
        <taxon>Actinomycetes</taxon>
        <taxon>Geodermatophilales</taxon>
        <taxon>Geodermatophilaceae</taxon>
        <taxon>Blastococcus</taxon>
        <taxon>environmental samples</taxon>
    </lineage>
</organism>
<evidence type="ECO:0000313" key="2">
    <source>
        <dbReference type="EMBL" id="CAA9276307.1"/>
    </source>
</evidence>
<name>A0A6J4JC47_9ACTN</name>
<feature type="non-terminal residue" evidence="2">
    <location>
        <position position="152"/>
    </location>
</feature>
<feature type="compositionally biased region" description="Gly residues" evidence="1">
    <location>
        <begin position="65"/>
        <end position="81"/>
    </location>
</feature>
<feature type="non-terminal residue" evidence="2">
    <location>
        <position position="1"/>
    </location>
</feature>
<proteinExistence type="predicted"/>
<feature type="region of interest" description="Disordered" evidence="1">
    <location>
        <begin position="122"/>
        <end position="152"/>
    </location>
</feature>
<evidence type="ECO:0000256" key="1">
    <source>
        <dbReference type="SAM" id="MobiDB-lite"/>
    </source>
</evidence>
<accession>A0A6J4JC47</accession>